<dbReference type="PANTHER" id="PTHR31389">
    <property type="entry name" value="LD39211P"/>
    <property type="match status" value="1"/>
</dbReference>
<dbReference type="Proteomes" id="UP001208570">
    <property type="component" value="Unassembled WGS sequence"/>
</dbReference>
<evidence type="ECO:0000256" key="1">
    <source>
        <dbReference type="SAM" id="Phobius"/>
    </source>
</evidence>
<reference evidence="2" key="1">
    <citation type="journal article" date="2023" name="Mol. Biol. Evol.">
        <title>Third-Generation Sequencing Reveals the Adaptive Role of the Epigenome in Three Deep-Sea Polychaetes.</title>
        <authorList>
            <person name="Perez M."/>
            <person name="Aroh O."/>
            <person name="Sun Y."/>
            <person name="Lan Y."/>
            <person name="Juniper S.K."/>
            <person name="Young C.R."/>
            <person name="Angers B."/>
            <person name="Qian P.Y."/>
        </authorList>
    </citation>
    <scope>NUCLEOTIDE SEQUENCE</scope>
    <source>
        <strain evidence="2">P08H-3</strain>
    </source>
</reference>
<comment type="caution">
    <text evidence="2">The sequence shown here is derived from an EMBL/GenBank/DDBJ whole genome shotgun (WGS) entry which is preliminary data.</text>
</comment>
<evidence type="ECO:0000313" key="3">
    <source>
        <dbReference type="Proteomes" id="UP001208570"/>
    </source>
</evidence>
<accession>A0AAD9KF19</accession>
<gene>
    <name evidence="2" type="ORF">LSH36_11g05031</name>
</gene>
<dbReference type="EMBL" id="JAODUP010000011">
    <property type="protein sequence ID" value="KAK2169303.1"/>
    <property type="molecule type" value="Genomic_DNA"/>
</dbReference>
<sequence length="407" mass="46742">MLLLPKKRLRNGLLTLGVAVIIIVLVNLVLEEPMLSGYTKRQLNNHSSTVSPDFVCTITDNDTVYSVTGDYAACVSEWLFTVDARTGSGRQHPDPRPMTEAYQTSRIIPRCYSPPHMANTSITGACFKVSERRIQGLGLALTDYHTVNPDNVDKFVFVTGISANHFTESLDAIASVQKFMSRHEIIVYDLGLTQEQVEEMITYCRVSVIQFRSKDRFLYPTHVQKLSTFAFKPLIIMEALKSHPAIVWIDSSARLHQSLDRYYSRIVSSGGIYLFTPPPKHSVVHNTHPSLYEYFPTNIRQLRHTRILMPDGYYSRTESLFWHVLWWWSMCALTEDCICPCRLKPCSSFTSENVLDYIGCHRYDMSVINILLANYHGYDSSIYGNRREIKVFEKLRKNTTFYEVKVC</sequence>
<keyword evidence="1" id="KW-0812">Transmembrane</keyword>
<dbReference type="AlphaFoldDB" id="A0AAD9KF19"/>
<organism evidence="2 3">
    <name type="scientific">Paralvinella palmiformis</name>
    <dbReference type="NCBI Taxonomy" id="53620"/>
    <lineage>
        <taxon>Eukaryota</taxon>
        <taxon>Metazoa</taxon>
        <taxon>Spiralia</taxon>
        <taxon>Lophotrochozoa</taxon>
        <taxon>Annelida</taxon>
        <taxon>Polychaeta</taxon>
        <taxon>Sedentaria</taxon>
        <taxon>Canalipalpata</taxon>
        <taxon>Terebellida</taxon>
        <taxon>Terebelliformia</taxon>
        <taxon>Alvinellidae</taxon>
        <taxon>Paralvinella</taxon>
    </lineage>
</organism>
<protein>
    <submittedName>
        <fullName evidence="2">Uncharacterized protein</fullName>
    </submittedName>
</protein>
<keyword evidence="3" id="KW-1185">Reference proteome</keyword>
<keyword evidence="1" id="KW-0472">Membrane</keyword>
<dbReference type="PANTHER" id="PTHR31389:SF4">
    <property type="entry name" value="LD39211P"/>
    <property type="match status" value="1"/>
</dbReference>
<keyword evidence="1" id="KW-1133">Transmembrane helix</keyword>
<proteinExistence type="predicted"/>
<dbReference type="InterPro" id="IPR012444">
    <property type="entry name" value="DUF1647"/>
</dbReference>
<feature type="transmembrane region" description="Helical" evidence="1">
    <location>
        <begin position="12"/>
        <end position="30"/>
    </location>
</feature>
<dbReference type="Pfam" id="PF07801">
    <property type="entry name" value="DUF1647"/>
    <property type="match status" value="1"/>
</dbReference>
<evidence type="ECO:0000313" key="2">
    <source>
        <dbReference type="EMBL" id="KAK2169303.1"/>
    </source>
</evidence>
<name>A0AAD9KF19_9ANNE</name>